<evidence type="ECO:0000313" key="3">
    <source>
        <dbReference type="EMBL" id="ODO00786.1"/>
    </source>
</evidence>
<feature type="compositionally biased region" description="Polar residues" evidence="1">
    <location>
        <begin position="927"/>
        <end position="936"/>
    </location>
</feature>
<protein>
    <submittedName>
        <fullName evidence="3">Uncharacterized protein</fullName>
    </submittedName>
</protein>
<dbReference type="OrthoDB" id="2573087at2759"/>
<dbReference type="EMBL" id="AWGH01000007">
    <property type="protein sequence ID" value="ODO00786.1"/>
    <property type="molecule type" value="Genomic_DNA"/>
</dbReference>
<dbReference type="RefSeq" id="XP_019032978.1">
    <property type="nucleotide sequence ID" value="XM_019175246.1"/>
</dbReference>
<keyword evidence="2" id="KW-0472">Membrane</keyword>
<dbReference type="Proteomes" id="UP000094819">
    <property type="component" value="Unassembled WGS sequence"/>
</dbReference>
<feature type="compositionally biased region" description="Basic and acidic residues" evidence="1">
    <location>
        <begin position="247"/>
        <end position="257"/>
    </location>
</feature>
<feature type="region of interest" description="Disordered" evidence="1">
    <location>
        <begin position="911"/>
        <end position="1079"/>
    </location>
</feature>
<feature type="transmembrane region" description="Helical" evidence="2">
    <location>
        <begin position="21"/>
        <end position="39"/>
    </location>
</feature>
<feature type="compositionally biased region" description="Basic residues" evidence="1">
    <location>
        <begin position="236"/>
        <end position="246"/>
    </location>
</feature>
<feature type="compositionally biased region" description="Basic and acidic residues" evidence="1">
    <location>
        <begin position="93"/>
        <end position="125"/>
    </location>
</feature>
<feature type="compositionally biased region" description="Basic and acidic residues" evidence="1">
    <location>
        <begin position="212"/>
        <end position="235"/>
    </location>
</feature>
<dbReference type="InterPro" id="IPR051144">
    <property type="entry name" value="Formin_homology_domain"/>
</dbReference>
<accession>A0A1E3JJH2</accession>
<dbReference type="PANTHER" id="PTHR45733">
    <property type="entry name" value="FORMIN-J"/>
    <property type="match status" value="1"/>
</dbReference>
<organism evidence="3 4">
    <name type="scientific">Cryptococcus wingfieldii CBS 7118</name>
    <dbReference type="NCBI Taxonomy" id="1295528"/>
    <lineage>
        <taxon>Eukaryota</taxon>
        <taxon>Fungi</taxon>
        <taxon>Dikarya</taxon>
        <taxon>Basidiomycota</taxon>
        <taxon>Agaricomycotina</taxon>
        <taxon>Tremellomycetes</taxon>
        <taxon>Tremellales</taxon>
        <taxon>Cryptococcaceae</taxon>
        <taxon>Cryptococcus</taxon>
    </lineage>
</organism>
<dbReference type="AlphaFoldDB" id="A0A1E3JJH2"/>
<keyword evidence="2" id="KW-0812">Transmembrane</keyword>
<dbReference type="GeneID" id="30192326"/>
<evidence type="ECO:0000256" key="1">
    <source>
        <dbReference type="SAM" id="MobiDB-lite"/>
    </source>
</evidence>
<gene>
    <name evidence="3" type="ORF">L198_03113</name>
</gene>
<feature type="compositionally biased region" description="Polar residues" evidence="1">
    <location>
        <begin position="1028"/>
        <end position="1039"/>
    </location>
</feature>
<evidence type="ECO:0000313" key="4">
    <source>
        <dbReference type="Proteomes" id="UP000094819"/>
    </source>
</evidence>
<keyword evidence="2" id="KW-1133">Transmembrane helix</keyword>
<keyword evidence="4" id="KW-1185">Reference proteome</keyword>
<reference evidence="3 4" key="1">
    <citation type="submission" date="2016-06" db="EMBL/GenBank/DDBJ databases">
        <title>Evolution of pathogenesis and genome organization in the Tremellales.</title>
        <authorList>
            <person name="Cuomo C."/>
            <person name="Litvintseva A."/>
            <person name="Heitman J."/>
            <person name="Chen Y."/>
            <person name="Sun S."/>
            <person name="Springer D."/>
            <person name="Dromer F."/>
            <person name="Young S."/>
            <person name="Zeng Q."/>
            <person name="Chapman S."/>
            <person name="Gujja S."/>
            <person name="Saif S."/>
            <person name="Birren B."/>
        </authorList>
    </citation>
    <scope>NUCLEOTIDE SEQUENCE [LARGE SCALE GENOMIC DNA]</scope>
    <source>
        <strain evidence="3 4">CBS 7118</strain>
    </source>
</reference>
<comment type="caution">
    <text evidence="3">The sequence shown here is derived from an EMBL/GenBank/DDBJ whole genome shotgun (WGS) entry which is preliminary data.</text>
</comment>
<feature type="compositionally biased region" description="Polar residues" evidence="1">
    <location>
        <begin position="285"/>
        <end position="300"/>
    </location>
</feature>
<feature type="compositionally biased region" description="Pro residues" evidence="1">
    <location>
        <begin position="955"/>
        <end position="966"/>
    </location>
</feature>
<feature type="compositionally biased region" description="Basic and acidic residues" evidence="1">
    <location>
        <begin position="173"/>
        <end position="201"/>
    </location>
</feature>
<evidence type="ECO:0000256" key="2">
    <source>
        <dbReference type="SAM" id="Phobius"/>
    </source>
</evidence>
<feature type="compositionally biased region" description="Acidic residues" evidence="1">
    <location>
        <begin position="1043"/>
        <end position="1052"/>
    </location>
</feature>
<feature type="compositionally biased region" description="Polar residues" evidence="1">
    <location>
        <begin position="144"/>
        <end position="158"/>
    </location>
</feature>
<name>A0A1E3JJH2_9TREE</name>
<feature type="compositionally biased region" description="Basic and acidic residues" evidence="1">
    <location>
        <begin position="1004"/>
        <end position="1026"/>
    </location>
</feature>
<proteinExistence type="predicted"/>
<feature type="compositionally biased region" description="Basic residues" evidence="1">
    <location>
        <begin position="271"/>
        <end position="281"/>
    </location>
</feature>
<sequence>MVEVHAAPRVAIRSSAKSAQSIVVVCFLILLLYIFFSGGRASEKLEKASKNLGKVGKNIGDAFSSREKPSTSSSNRGDRREATAPDSDVISDGGHDAPRSRKRGQEVEGGKRDNKQTSQEEDHQQAVRKNHHSRSSVQSPSRSDTTPIFTSDTSASTAEQDRQRQERRKKRKDKEEEKREKEKRDSERRDKGRRDREKRAGENVTESDTNETTERSDQEKIEKDREAKKKKEQEKQKKKKKEKKAKKQEQVEYEKPDSSPNLTPLPDHRSARPTRSIHRRRGSDDSLTPSRNSSSGSHVSWSDEEGKSPHPVTKHFRKWGDYVGLTEDKAPFENVPEKIEPKWQTHRKLPVDPAERCAKALRGKGILEDGVLKLMEEAEVVAMAKPREKHWIQALNDQWDNHHGSIPAVAVMMSQELSKLISIKDIELLETALEARKSAKKATKPKFDAKIDKKRDYGKFKDRVGVRPDDPLFVYKFILAWYCEHYRCRYYDERMGISEEPVPMMSDSKLGKTAQILGWMEYLGRLNMGQRLFIGLDLYGLSMRAQAMREGDGYRLDLTVFMPGGPPEKPENDPMKEWAIKLEDSGKAFRTIHFELATMLYKTEDDTMLKDPFVRRRLIFRPGWSLRGVRSDKLGKPEPERSVAQRTLIERPSEVLAIPNNINERITRALRKPSKNTRNALSRLSPGEVCFQSIRQYAWDKNSVTPENSKLTPLTFWIAWSFSGEKMQESKGPGDVHQDQRSHDFVRSIDLGGYIPLFKLQPPRFVPINGFPALEVLVLSYVPLGKAGATAELLLNKDYGLFDELKKIKEPTRHLSKQVTKLRLFISIADARSSRSIIEDLDKQLAEDGRRQLVGGKSPDQAVINMRGLARDALGEAFLVDEAQAGNAEEGLLPKGIPLRYDSAGAEKLLGIGKNHQPPADRESGQAPPSESNDTSAIPADPPAPPAQEGKTNQPPGPAPPVPVHLPSPTSELSGANLGGHPKRVPPAPVDPIPSGRSAGAAAEARRRALENEREAQPSPVDRRVNGESLNQDGQSGYRSPTVEDDPEGDESDVPKDKKSRFGSLRDIESKFRGGGGGK</sequence>
<feature type="region of interest" description="Disordered" evidence="1">
    <location>
        <begin position="55"/>
        <end position="315"/>
    </location>
</feature>